<dbReference type="EMBL" id="OU963871">
    <property type="protein sequence ID" value="CAH0383236.1"/>
    <property type="molecule type" value="Genomic_DNA"/>
</dbReference>
<dbReference type="Proteomes" id="UP001152759">
    <property type="component" value="Chromosome 10"/>
</dbReference>
<keyword evidence="2" id="KW-0732">Signal</keyword>
<gene>
    <name evidence="3" type="ORF">BEMITA_LOCUS2699</name>
</gene>
<feature type="region of interest" description="Disordered" evidence="1">
    <location>
        <begin position="140"/>
        <end position="248"/>
    </location>
</feature>
<protein>
    <submittedName>
        <fullName evidence="3">Uncharacterized protein</fullName>
    </submittedName>
</protein>
<reference evidence="3" key="1">
    <citation type="submission" date="2021-12" db="EMBL/GenBank/DDBJ databases">
        <authorList>
            <person name="King R."/>
        </authorList>
    </citation>
    <scope>NUCLEOTIDE SEQUENCE</scope>
</reference>
<feature type="chain" id="PRO_5040261998" evidence="2">
    <location>
        <begin position="24"/>
        <end position="397"/>
    </location>
</feature>
<evidence type="ECO:0000313" key="3">
    <source>
        <dbReference type="EMBL" id="CAH0383236.1"/>
    </source>
</evidence>
<dbReference type="KEGG" id="btab:109037681"/>
<organism evidence="3 4">
    <name type="scientific">Bemisia tabaci</name>
    <name type="common">Sweetpotato whitefly</name>
    <name type="synonym">Aleurodes tabaci</name>
    <dbReference type="NCBI Taxonomy" id="7038"/>
    <lineage>
        <taxon>Eukaryota</taxon>
        <taxon>Metazoa</taxon>
        <taxon>Ecdysozoa</taxon>
        <taxon>Arthropoda</taxon>
        <taxon>Hexapoda</taxon>
        <taxon>Insecta</taxon>
        <taxon>Pterygota</taxon>
        <taxon>Neoptera</taxon>
        <taxon>Paraneoptera</taxon>
        <taxon>Hemiptera</taxon>
        <taxon>Sternorrhyncha</taxon>
        <taxon>Aleyrodoidea</taxon>
        <taxon>Aleyrodidae</taxon>
        <taxon>Aleyrodinae</taxon>
        <taxon>Bemisia</taxon>
    </lineage>
</organism>
<sequence length="397" mass="44001">MRGSIAVSCALLVFSLFLICGEAKRKCPIVAKVWKVTITQTCDSHCQARYGTVELPDEGEIPVTNGRCLFWICWCVANKKLNLSRSEKAFFIASGLIKQKRKLVNAIKSRRGVKLRVLRSSRSRSGSGASKDGTFVLAEEFPGGTSSDTKDDAVKKAQKLLKESSTSDGHVKNSENPQAVLERAASSGGSQSPGHLERTPSSGVTPPAKHLEEAQSMQSSVSRLETAPTVAKTETALPRSGSRSGAKHGDFVVHNHVHLEGYAEPPVLNRLFGCKMKSSPEADLECNRRCVLEWGKYEYPITEYKMIKGMETKIVRQVILPIASGRCNKVRLCVCSVHEDMHQKLINWDGGPEIEGHSNWVCEKINKLYRPLLGNGRNICLVVNETDFRRKKRWGFF</sequence>
<feature type="signal peptide" evidence="2">
    <location>
        <begin position="1"/>
        <end position="23"/>
    </location>
</feature>
<keyword evidence="4" id="KW-1185">Reference proteome</keyword>
<evidence type="ECO:0000256" key="1">
    <source>
        <dbReference type="SAM" id="MobiDB-lite"/>
    </source>
</evidence>
<accession>A0A9P0A3F5</accession>
<feature type="compositionally biased region" description="Polar residues" evidence="1">
    <location>
        <begin position="187"/>
        <end position="204"/>
    </location>
</feature>
<evidence type="ECO:0000256" key="2">
    <source>
        <dbReference type="SAM" id="SignalP"/>
    </source>
</evidence>
<evidence type="ECO:0000313" key="4">
    <source>
        <dbReference type="Proteomes" id="UP001152759"/>
    </source>
</evidence>
<dbReference type="AlphaFoldDB" id="A0A9P0A3F5"/>
<proteinExistence type="predicted"/>
<name>A0A9P0A3F5_BEMTA</name>